<keyword evidence="3" id="KW-0238">DNA-binding</keyword>
<dbReference type="CDD" id="cd06290">
    <property type="entry name" value="PBP1_LacI-like"/>
    <property type="match status" value="1"/>
</dbReference>
<keyword evidence="1" id="KW-0678">Repressor</keyword>
<dbReference type="Pfam" id="PF00356">
    <property type="entry name" value="LacI"/>
    <property type="match status" value="1"/>
</dbReference>
<dbReference type="CDD" id="cd01392">
    <property type="entry name" value="HTH_LacI"/>
    <property type="match status" value="1"/>
</dbReference>
<dbReference type="SUPFAM" id="SSF53822">
    <property type="entry name" value="Periplasmic binding protein-like I"/>
    <property type="match status" value="1"/>
</dbReference>
<feature type="domain" description="HTH lacI-type" evidence="5">
    <location>
        <begin position="4"/>
        <end position="58"/>
    </location>
</feature>
<dbReference type="RefSeq" id="WP_229684905.1">
    <property type="nucleotide sequence ID" value="NZ_BMOD01000024.1"/>
</dbReference>
<dbReference type="Gene3D" id="3.40.50.2300">
    <property type="match status" value="2"/>
</dbReference>
<keyword evidence="7" id="KW-1185">Reference proteome</keyword>
<reference evidence="7" key="1">
    <citation type="journal article" date="2019" name="Int. J. Syst. Evol. Microbiol.">
        <title>The Global Catalogue of Microorganisms (GCM) 10K type strain sequencing project: providing services to taxonomists for standard genome sequencing and annotation.</title>
        <authorList>
            <consortium name="The Broad Institute Genomics Platform"/>
            <consortium name="The Broad Institute Genome Sequencing Center for Infectious Disease"/>
            <person name="Wu L."/>
            <person name="Ma J."/>
        </authorList>
    </citation>
    <scope>NUCLEOTIDE SEQUENCE [LARGE SCALE GENOMIC DNA]</scope>
    <source>
        <strain evidence="7">JCM 14370</strain>
    </source>
</reference>
<organism evidence="6 7">
    <name type="scientific">Deinococcus roseus</name>
    <dbReference type="NCBI Taxonomy" id="392414"/>
    <lineage>
        <taxon>Bacteria</taxon>
        <taxon>Thermotogati</taxon>
        <taxon>Deinococcota</taxon>
        <taxon>Deinococci</taxon>
        <taxon>Deinococcales</taxon>
        <taxon>Deinococcaceae</taxon>
        <taxon>Deinococcus</taxon>
    </lineage>
</organism>
<evidence type="ECO:0000256" key="4">
    <source>
        <dbReference type="ARBA" id="ARBA00023163"/>
    </source>
</evidence>
<dbReference type="PANTHER" id="PTHR30146">
    <property type="entry name" value="LACI-RELATED TRANSCRIPTIONAL REPRESSOR"/>
    <property type="match status" value="1"/>
</dbReference>
<dbReference type="Pfam" id="PF00532">
    <property type="entry name" value="Peripla_BP_1"/>
    <property type="match status" value="1"/>
</dbReference>
<dbReference type="PANTHER" id="PTHR30146:SF148">
    <property type="entry name" value="HTH-TYPE TRANSCRIPTIONAL REPRESSOR PURR-RELATED"/>
    <property type="match status" value="1"/>
</dbReference>
<dbReference type="InterPro" id="IPR000843">
    <property type="entry name" value="HTH_LacI"/>
</dbReference>
<proteinExistence type="predicted"/>
<sequence length="363" mass="39561">MAGVTLEQVALEARVSTATVSRIINGTGKVSARRKKQVMDAIEKLGYRPNLVAQSLARGQSMNVGVLTQDISSPYFSQMHKGIEQGFQGSGYHPIFVSEEWRDDQDHAALEVLLSRRVDALIVLGGYIEDDVLLKISRNTPMVVVGRLVPGLEKQCLQVNNHHGGLLATRHLLDLGHRHIAHIAGPDTHYDAVERMAGYMQALQEAGVPLNRQLVVEGQFSEEGGMRATEKLLKLGMPFTAIFACNDQSALGAQLVLQKKGFRIPQDISVVGYDDLSHSAFIYPPLTTVRQPGLKMGRAAAQCVLDLLSEKSPHLPAFHNELVVRESSGRAAGSEVIVPAETATLAVEAKPVQKRKRASKKDS</sequence>
<dbReference type="InterPro" id="IPR028082">
    <property type="entry name" value="Peripla_BP_I"/>
</dbReference>
<evidence type="ECO:0000259" key="5">
    <source>
        <dbReference type="PROSITE" id="PS50932"/>
    </source>
</evidence>
<evidence type="ECO:0000313" key="7">
    <source>
        <dbReference type="Proteomes" id="UP000632222"/>
    </source>
</evidence>
<accession>A0ABQ2DBD2</accession>
<evidence type="ECO:0000313" key="6">
    <source>
        <dbReference type="EMBL" id="GGJ52202.1"/>
    </source>
</evidence>
<dbReference type="SUPFAM" id="SSF47413">
    <property type="entry name" value="lambda repressor-like DNA-binding domains"/>
    <property type="match status" value="1"/>
</dbReference>
<comment type="caution">
    <text evidence="6">The sequence shown here is derived from an EMBL/GenBank/DDBJ whole genome shotgun (WGS) entry which is preliminary data.</text>
</comment>
<gene>
    <name evidence="6" type="ORF">GCM10008938_42760</name>
</gene>
<dbReference type="InterPro" id="IPR001761">
    <property type="entry name" value="Peripla_BP/Lac1_sug-bd_dom"/>
</dbReference>
<dbReference type="Proteomes" id="UP000632222">
    <property type="component" value="Unassembled WGS sequence"/>
</dbReference>
<dbReference type="Gene3D" id="1.10.260.40">
    <property type="entry name" value="lambda repressor-like DNA-binding domains"/>
    <property type="match status" value="1"/>
</dbReference>
<evidence type="ECO:0000256" key="2">
    <source>
        <dbReference type="ARBA" id="ARBA00023015"/>
    </source>
</evidence>
<evidence type="ECO:0000256" key="1">
    <source>
        <dbReference type="ARBA" id="ARBA00022491"/>
    </source>
</evidence>
<dbReference type="PROSITE" id="PS50932">
    <property type="entry name" value="HTH_LACI_2"/>
    <property type="match status" value="1"/>
</dbReference>
<evidence type="ECO:0000256" key="3">
    <source>
        <dbReference type="ARBA" id="ARBA00023125"/>
    </source>
</evidence>
<dbReference type="InterPro" id="IPR010982">
    <property type="entry name" value="Lambda_DNA-bd_dom_sf"/>
</dbReference>
<keyword evidence="4" id="KW-0804">Transcription</keyword>
<dbReference type="EMBL" id="BMOD01000024">
    <property type="protein sequence ID" value="GGJ52202.1"/>
    <property type="molecule type" value="Genomic_DNA"/>
</dbReference>
<name>A0ABQ2DBD2_9DEIO</name>
<dbReference type="SMART" id="SM00354">
    <property type="entry name" value="HTH_LACI"/>
    <property type="match status" value="1"/>
</dbReference>
<keyword evidence="2" id="KW-0805">Transcription regulation</keyword>
<protein>
    <submittedName>
        <fullName evidence="6">LacI family transcriptional regulator</fullName>
    </submittedName>
</protein>